<dbReference type="InterPro" id="IPR000531">
    <property type="entry name" value="Beta-barrel_TonB"/>
</dbReference>
<feature type="chain" id="PRO_5046151447" evidence="10">
    <location>
        <begin position="24"/>
        <end position="1068"/>
    </location>
</feature>
<evidence type="ECO:0000256" key="1">
    <source>
        <dbReference type="ARBA" id="ARBA00004571"/>
    </source>
</evidence>
<reference evidence="13" key="1">
    <citation type="submission" date="2021-10" db="EMBL/GenBank/DDBJ databases">
        <authorList>
            <person name="Dean J.D."/>
            <person name="Kim M.K."/>
            <person name="Newey C.N."/>
            <person name="Stoker T.S."/>
            <person name="Thompson D.W."/>
            <person name="Grose J.H."/>
        </authorList>
    </citation>
    <scope>NUCLEOTIDE SEQUENCE</scope>
    <source>
        <strain evidence="13">BT178</strain>
    </source>
</reference>
<dbReference type="InterPro" id="IPR039426">
    <property type="entry name" value="TonB-dep_rcpt-like"/>
</dbReference>
<evidence type="ECO:0000256" key="10">
    <source>
        <dbReference type="SAM" id="SignalP"/>
    </source>
</evidence>
<feature type="signal peptide" evidence="10">
    <location>
        <begin position="1"/>
        <end position="23"/>
    </location>
</feature>
<dbReference type="SUPFAM" id="SSF49464">
    <property type="entry name" value="Carboxypeptidase regulatory domain-like"/>
    <property type="match status" value="1"/>
</dbReference>
<evidence type="ECO:0000256" key="8">
    <source>
        <dbReference type="PROSITE-ProRule" id="PRU01360"/>
    </source>
</evidence>
<keyword evidence="14" id="KW-1185">Reference proteome</keyword>
<comment type="similarity">
    <text evidence="8 9">Belongs to the TonB-dependent receptor family.</text>
</comment>
<dbReference type="Gene3D" id="2.60.40.1120">
    <property type="entry name" value="Carboxypeptidase-like, regulatory domain"/>
    <property type="match status" value="1"/>
</dbReference>
<evidence type="ECO:0000256" key="9">
    <source>
        <dbReference type="RuleBase" id="RU003357"/>
    </source>
</evidence>
<evidence type="ECO:0000256" key="7">
    <source>
        <dbReference type="ARBA" id="ARBA00023237"/>
    </source>
</evidence>
<comment type="subcellular location">
    <subcellularLocation>
        <location evidence="1 8">Cell outer membrane</location>
        <topology evidence="1 8">Multi-pass membrane protein</topology>
    </subcellularLocation>
</comment>
<evidence type="ECO:0000256" key="6">
    <source>
        <dbReference type="ARBA" id="ARBA00023136"/>
    </source>
</evidence>
<feature type="domain" description="TonB-dependent receptor plug" evidence="12">
    <location>
        <begin position="131"/>
        <end position="251"/>
    </location>
</feature>
<dbReference type="NCBIfam" id="TIGR04057">
    <property type="entry name" value="SusC_RagA_signa"/>
    <property type="match status" value="1"/>
</dbReference>
<organism evidence="13 14">
    <name type="scientific">Hymenobacter lucidus</name>
    <dbReference type="NCBI Taxonomy" id="2880930"/>
    <lineage>
        <taxon>Bacteria</taxon>
        <taxon>Pseudomonadati</taxon>
        <taxon>Bacteroidota</taxon>
        <taxon>Cytophagia</taxon>
        <taxon>Cytophagales</taxon>
        <taxon>Hymenobacteraceae</taxon>
        <taxon>Hymenobacter</taxon>
    </lineage>
</organism>
<dbReference type="SUPFAM" id="SSF56935">
    <property type="entry name" value="Porins"/>
    <property type="match status" value="1"/>
</dbReference>
<keyword evidence="4 8" id="KW-0812">Transmembrane</keyword>
<dbReference type="Gene3D" id="2.170.130.10">
    <property type="entry name" value="TonB-dependent receptor, plug domain"/>
    <property type="match status" value="1"/>
</dbReference>
<keyword evidence="13" id="KW-0675">Receptor</keyword>
<evidence type="ECO:0000313" key="13">
    <source>
        <dbReference type="EMBL" id="MCB2410630.1"/>
    </source>
</evidence>
<dbReference type="Pfam" id="PF13715">
    <property type="entry name" value="CarbopepD_reg_2"/>
    <property type="match status" value="1"/>
</dbReference>
<dbReference type="EMBL" id="JAJADR010000009">
    <property type="protein sequence ID" value="MCB2410630.1"/>
    <property type="molecule type" value="Genomic_DNA"/>
</dbReference>
<feature type="domain" description="TonB-dependent receptor-like beta-barrel" evidence="11">
    <location>
        <begin position="449"/>
        <end position="1020"/>
    </location>
</feature>
<dbReference type="InterPro" id="IPR023996">
    <property type="entry name" value="TonB-dep_OMP_SusC/RagA"/>
</dbReference>
<dbReference type="InterPro" id="IPR036942">
    <property type="entry name" value="Beta-barrel_TonB_sf"/>
</dbReference>
<dbReference type="PROSITE" id="PS52016">
    <property type="entry name" value="TONB_DEPENDENT_REC_3"/>
    <property type="match status" value="1"/>
</dbReference>
<name>A0ABS8AXT6_9BACT</name>
<evidence type="ECO:0000256" key="2">
    <source>
        <dbReference type="ARBA" id="ARBA00022448"/>
    </source>
</evidence>
<protein>
    <submittedName>
        <fullName evidence="13">TonB-dependent receptor</fullName>
    </submittedName>
</protein>
<dbReference type="NCBIfam" id="TIGR04056">
    <property type="entry name" value="OMP_RagA_SusC"/>
    <property type="match status" value="1"/>
</dbReference>
<evidence type="ECO:0000256" key="3">
    <source>
        <dbReference type="ARBA" id="ARBA00022452"/>
    </source>
</evidence>
<keyword evidence="3 8" id="KW-1134">Transmembrane beta strand</keyword>
<gene>
    <name evidence="13" type="ORF">LGH74_21765</name>
</gene>
<dbReference type="InterPro" id="IPR008969">
    <property type="entry name" value="CarboxyPept-like_regulatory"/>
</dbReference>
<dbReference type="Proteomes" id="UP001165296">
    <property type="component" value="Unassembled WGS sequence"/>
</dbReference>
<dbReference type="Pfam" id="PF07715">
    <property type="entry name" value="Plug"/>
    <property type="match status" value="1"/>
</dbReference>
<dbReference type="RefSeq" id="WP_226179713.1">
    <property type="nucleotide sequence ID" value="NZ_JAJADR010000009.1"/>
</dbReference>
<dbReference type="InterPro" id="IPR023997">
    <property type="entry name" value="TonB-dep_OMP_SusC/RagA_CS"/>
</dbReference>
<keyword evidence="2 8" id="KW-0813">Transport</keyword>
<evidence type="ECO:0000256" key="4">
    <source>
        <dbReference type="ARBA" id="ARBA00022692"/>
    </source>
</evidence>
<keyword evidence="6 8" id="KW-0472">Membrane</keyword>
<proteinExistence type="inferred from homology"/>
<comment type="caution">
    <text evidence="13">The sequence shown here is derived from an EMBL/GenBank/DDBJ whole genome shotgun (WGS) entry which is preliminary data.</text>
</comment>
<evidence type="ECO:0000259" key="12">
    <source>
        <dbReference type="Pfam" id="PF07715"/>
    </source>
</evidence>
<evidence type="ECO:0000259" key="11">
    <source>
        <dbReference type="Pfam" id="PF00593"/>
    </source>
</evidence>
<sequence>MKRSYTLWLAGLAAISLPAPLLAGPTAAPAYLPSRAGAEWQLTGKVTAANGEALPGVTVVLKGTTRGTTTGPDGSFALAVPETAGTLIFSYIGYLTQEHKFTGAATIAVRLADDSKALEEVVVVGYGTQKKADVTGAIARFDAKQLEERPIARVDQALIGQLAGVQVKQTTGVPGRGFSVQVRGSGSITAGNEPLYVIDGFPLETAAQNAGGRFGSGSPLDNINPNDIESIEVLKDAAAAAIYGSRASNGVVLITTKKGKTGKPRISVNTYAGFSQAARKLPMLDAEQWVDRATEMINAAWVNSGPGRTASQTTAQRQAILGVATINPALMLDDRWALPGHPGLTYVDWQKEAFRTGATQDYQVSASGANDFVNYYVSGDYFNQGGIMTGLGYKRYSARANMDIWANDKLKFGLNISPSYSIANDPGVEGKDALIHIVTSMSPVVEADAGLNTNTGDFTSYRWGATRNSPIRQLEENTGETRTMRTLGTLYAEYQVIKGLNLRTTLNLDNSDGAAKTYSPAALNGSLGNRQAVGAYNGYRKTTFVNENTLAYATTLGVNHDLSALAGFSYNTTKLDAQRLTAAGGFVNGAVTTINGAANVSGTTNNFTTETRNVLVSYFGRLQYSYLGKYLLSGTIRRDGSSRFGQNQQFGVFPSVSAGWRISQENFMQRITPLSELKLRGSYGLSGNNNIGDYSSVATLGIYNYSFGTTPVSGQTPNRVNNPDLKWEKSQTLDVGVDFGFLKNRLTGSFDYYTKTSKDLLLNVPIPYASGFPTQLTNIGEVINRGWELELSSHNLTGAFQWNTGLNFSHNANEVVHLGVSDAPIQVVSAFDIPNNILQVGQPVYSIFVVRQTGILTQADLDNGAARYGTQTVGDPKYFDANGDGKIDADDRVVVGHPNPDYTWGITNSFKYKGFDLSVLVQGQWGGSIYSLFGRAIDRTGQGYVDNVPAFYTERWRSPDNPGAGDRGKVYSTFGRIKNTDWLYSSDYYRVRNITLGYDLGLVIKKSIAQGVRLYVTAENFFGHDEYRGGYNPEAVNTDGGDANFPVGVDYGGLPLTKSLIVGLNLTF</sequence>
<dbReference type="Gene3D" id="2.40.170.20">
    <property type="entry name" value="TonB-dependent receptor, beta-barrel domain"/>
    <property type="match status" value="1"/>
</dbReference>
<keyword evidence="7 8" id="KW-0998">Cell outer membrane</keyword>
<accession>A0ABS8AXT6</accession>
<evidence type="ECO:0000313" key="14">
    <source>
        <dbReference type="Proteomes" id="UP001165296"/>
    </source>
</evidence>
<keyword evidence="5 9" id="KW-0798">TonB box</keyword>
<keyword evidence="10" id="KW-0732">Signal</keyword>
<dbReference type="Pfam" id="PF00593">
    <property type="entry name" value="TonB_dep_Rec_b-barrel"/>
    <property type="match status" value="1"/>
</dbReference>
<evidence type="ECO:0000256" key="5">
    <source>
        <dbReference type="ARBA" id="ARBA00023077"/>
    </source>
</evidence>
<dbReference type="InterPro" id="IPR037066">
    <property type="entry name" value="Plug_dom_sf"/>
</dbReference>
<dbReference type="InterPro" id="IPR012910">
    <property type="entry name" value="Plug_dom"/>
</dbReference>